<protein>
    <submittedName>
        <fullName evidence="1">Uncharacterized protein</fullName>
    </submittedName>
</protein>
<sequence>MLSEEEVGRLFGVLLAELRSLSLTNARAAVAAAGITGVNAPKQYWDPFLAGVEQAFYRLEPGARLTALRILADHFSDSERVRELFTQHGYEYVDGAFVPVALLDRREALFLPSSPASELAKAMKRLVGGDETGAITAACGAVDTLMQELYAAHSIGDPAHVAFAAKVNTAAKHLGVFDDMKAELMAIGMAEADAEAIVSEAKNATNHAAQMLQILRRTMGDVHGSKPALRRAAYDAIKWASAISGLFDNR</sequence>
<gene>
    <name evidence="1" type="ORF">AUP43_02190</name>
</gene>
<comment type="caution">
    <text evidence="1">The sequence shown here is derived from an EMBL/GenBank/DDBJ whole genome shotgun (WGS) entry which is preliminary data.</text>
</comment>
<evidence type="ECO:0000313" key="2">
    <source>
        <dbReference type="Proteomes" id="UP000076400"/>
    </source>
</evidence>
<dbReference type="AlphaFoldDB" id="A0A154W151"/>
<dbReference type="RefSeq" id="WP_067556892.1">
    <property type="nucleotide sequence ID" value="NZ_LPXN01000116.1"/>
</dbReference>
<organism evidence="1 2">
    <name type="scientific">Oceanibaculum pacificum</name>
    <dbReference type="NCBI Taxonomy" id="580166"/>
    <lineage>
        <taxon>Bacteria</taxon>
        <taxon>Pseudomonadati</taxon>
        <taxon>Pseudomonadota</taxon>
        <taxon>Alphaproteobacteria</taxon>
        <taxon>Rhodospirillales</taxon>
        <taxon>Oceanibaculaceae</taxon>
        <taxon>Oceanibaculum</taxon>
    </lineage>
</organism>
<keyword evidence="2" id="KW-1185">Reference proteome</keyword>
<dbReference type="OrthoDB" id="9000887at2"/>
<proteinExistence type="predicted"/>
<reference evidence="1 2" key="1">
    <citation type="submission" date="2015-12" db="EMBL/GenBank/DDBJ databases">
        <title>Genome sequence of Oceanibaculum pacificum MCCC 1A02656.</title>
        <authorList>
            <person name="Lu L."/>
            <person name="Lai Q."/>
            <person name="Shao Z."/>
            <person name="Qian P."/>
        </authorList>
    </citation>
    <scope>NUCLEOTIDE SEQUENCE [LARGE SCALE GENOMIC DNA]</scope>
    <source>
        <strain evidence="1 2">MCCC 1A02656</strain>
    </source>
</reference>
<name>A0A154W151_9PROT</name>
<evidence type="ECO:0000313" key="1">
    <source>
        <dbReference type="EMBL" id="KZD07352.1"/>
    </source>
</evidence>
<accession>A0A154W151</accession>
<dbReference type="Proteomes" id="UP000076400">
    <property type="component" value="Unassembled WGS sequence"/>
</dbReference>
<dbReference type="EMBL" id="LPXN01000116">
    <property type="protein sequence ID" value="KZD07352.1"/>
    <property type="molecule type" value="Genomic_DNA"/>
</dbReference>